<feature type="transmembrane region" description="Helical" evidence="5">
    <location>
        <begin position="264"/>
        <end position="285"/>
    </location>
</feature>
<reference evidence="8" key="1">
    <citation type="submission" date="2021-01" db="EMBL/GenBank/DDBJ databases">
        <authorList>
            <person name="Corre E."/>
            <person name="Pelletier E."/>
            <person name="Niang G."/>
            <person name="Scheremetjew M."/>
            <person name="Finn R."/>
            <person name="Kale V."/>
            <person name="Holt S."/>
            <person name="Cochrane G."/>
            <person name="Meng A."/>
            <person name="Brown T."/>
            <person name="Cohen L."/>
        </authorList>
    </citation>
    <scope>NUCLEOTIDE SEQUENCE</scope>
    <source>
        <strain evidence="8">B596</strain>
    </source>
</reference>
<evidence type="ECO:0000256" key="2">
    <source>
        <dbReference type="ARBA" id="ARBA00022692"/>
    </source>
</evidence>
<dbReference type="GO" id="GO:0016020">
    <property type="term" value="C:membrane"/>
    <property type="evidence" value="ECO:0007669"/>
    <property type="project" value="UniProtKB-SubCell"/>
</dbReference>
<feature type="transmembrane region" description="Helical" evidence="5">
    <location>
        <begin position="136"/>
        <end position="154"/>
    </location>
</feature>
<dbReference type="EMBL" id="HBFG01000729">
    <property type="protein sequence ID" value="CAD8729066.1"/>
    <property type="molecule type" value="Transcribed_RNA"/>
</dbReference>
<evidence type="ECO:0000256" key="1">
    <source>
        <dbReference type="ARBA" id="ARBA00004141"/>
    </source>
</evidence>
<feature type="transmembrane region" description="Helical" evidence="5">
    <location>
        <begin position="180"/>
        <end position="198"/>
    </location>
</feature>
<feature type="transmembrane region" description="Helical" evidence="5">
    <location>
        <begin position="218"/>
        <end position="244"/>
    </location>
</feature>
<accession>A0A6T9ZIE9</accession>
<protein>
    <recommendedName>
        <fullName evidence="6">Amino acid transporter transmembrane domain-containing protein</fullName>
    </recommendedName>
</protein>
<keyword evidence="4 5" id="KW-0472">Membrane</keyword>
<evidence type="ECO:0000313" key="7">
    <source>
        <dbReference type="EMBL" id="CAD8729066.1"/>
    </source>
</evidence>
<dbReference type="InterPro" id="IPR013057">
    <property type="entry name" value="AA_transpt_TM"/>
</dbReference>
<evidence type="ECO:0000256" key="4">
    <source>
        <dbReference type="ARBA" id="ARBA00023136"/>
    </source>
</evidence>
<dbReference type="EMBL" id="HBFG01000730">
    <property type="protein sequence ID" value="CAD8729067.1"/>
    <property type="molecule type" value="Transcribed_RNA"/>
</dbReference>
<comment type="subcellular location">
    <subcellularLocation>
        <location evidence="1">Membrane</location>
        <topology evidence="1">Multi-pass membrane protein</topology>
    </subcellularLocation>
</comment>
<feature type="domain" description="Amino acid transporter transmembrane" evidence="6">
    <location>
        <begin position="25"/>
        <end position="390"/>
    </location>
</feature>
<evidence type="ECO:0000259" key="6">
    <source>
        <dbReference type="Pfam" id="PF01490"/>
    </source>
</evidence>
<organism evidence="8">
    <name type="scientific">Pseudo-nitzschia delicatissima</name>
    <dbReference type="NCBI Taxonomy" id="44447"/>
    <lineage>
        <taxon>Eukaryota</taxon>
        <taxon>Sar</taxon>
        <taxon>Stramenopiles</taxon>
        <taxon>Ochrophyta</taxon>
        <taxon>Bacillariophyta</taxon>
        <taxon>Bacillariophyceae</taxon>
        <taxon>Bacillariophycidae</taxon>
        <taxon>Bacillariales</taxon>
        <taxon>Bacillariaceae</taxon>
        <taxon>Pseudo-nitzschia</taxon>
    </lineage>
</organism>
<feature type="transmembrane region" description="Helical" evidence="5">
    <location>
        <begin position="20"/>
        <end position="46"/>
    </location>
</feature>
<keyword evidence="3 5" id="KW-1133">Transmembrane helix</keyword>
<dbReference type="Pfam" id="PF01490">
    <property type="entry name" value="Aa_trans"/>
    <property type="match status" value="1"/>
</dbReference>
<keyword evidence="2 5" id="KW-0812">Transmembrane</keyword>
<gene>
    <name evidence="7" type="ORF">PDEL0327_LOCUS559</name>
    <name evidence="8" type="ORF">PDEL0327_LOCUS560</name>
</gene>
<evidence type="ECO:0000313" key="8">
    <source>
        <dbReference type="EMBL" id="CAD8729067.1"/>
    </source>
</evidence>
<dbReference type="AlphaFoldDB" id="A0A6T9ZIE9"/>
<evidence type="ECO:0000256" key="3">
    <source>
        <dbReference type="ARBA" id="ARBA00022989"/>
    </source>
</evidence>
<feature type="transmembrane region" description="Helical" evidence="5">
    <location>
        <begin position="104"/>
        <end position="124"/>
    </location>
</feature>
<feature type="transmembrane region" description="Helical" evidence="5">
    <location>
        <begin position="305"/>
        <end position="323"/>
    </location>
</feature>
<feature type="transmembrane region" description="Helical" evidence="5">
    <location>
        <begin position="329"/>
        <end position="350"/>
    </location>
</feature>
<proteinExistence type="predicted"/>
<dbReference type="PANTHER" id="PTHR22950">
    <property type="entry name" value="AMINO ACID TRANSPORTER"/>
    <property type="match status" value="1"/>
</dbReference>
<dbReference type="GO" id="GO:0015179">
    <property type="term" value="F:L-amino acid transmembrane transporter activity"/>
    <property type="evidence" value="ECO:0007669"/>
    <property type="project" value="TreeGrafter"/>
</dbReference>
<dbReference type="PANTHER" id="PTHR22950:SF652">
    <property type="entry name" value="TRANSMEMBRANE AMINO ACID TRANSPORTER FAMILY PROTEIN"/>
    <property type="match status" value="1"/>
</dbReference>
<name>A0A6T9ZIE9_9STRA</name>
<sequence>MGAGVLSLSRGIAAYSNDPNAIYSATISILLLGGMFGYFCLLIAKICHATRSTTYRECWESTMGDRGGVAVSIVTALLPAQGNLSATTVLSQTLQSLLETMGVYWSRLTCLIVLTVFVLLPICLMKDLDSISPFSTLGVASMGVATIAMMIRYLDGSYQEGGLYFDTIPSNFRPSFGHETAWNLTVLPFVCMVFNSYIMHYNVPRFYMELKDRSIPRFTIAVGWSFGLAAVILILIAGAGYLTFGEHSSPYILNNYSPDDPLATASRIGVFLSTLLMYPIAFFGVRDGLLDVFGVPHYLQTTRNLDCVSVLVLSLLTVSAVFFDDLGTINAVGGGALATALCFVFPALMYRQLVLNSIDRTKGELLESSMALILMVVGVLLGGVGLYQSLI</sequence>
<feature type="transmembrane region" description="Helical" evidence="5">
    <location>
        <begin position="371"/>
        <end position="390"/>
    </location>
</feature>
<feature type="transmembrane region" description="Helical" evidence="5">
    <location>
        <begin position="67"/>
        <end position="84"/>
    </location>
</feature>
<evidence type="ECO:0000256" key="5">
    <source>
        <dbReference type="SAM" id="Phobius"/>
    </source>
</evidence>